<dbReference type="OrthoDB" id="6170623at2759"/>
<name>A0A9W2YWE3_BIOGL</name>
<dbReference type="PROSITE" id="PS50835">
    <property type="entry name" value="IG_LIKE"/>
    <property type="match status" value="1"/>
</dbReference>
<feature type="chain" id="PRO_5040804520" evidence="1">
    <location>
        <begin position="22"/>
        <end position="342"/>
    </location>
</feature>
<accession>A0A9W2YWE3</accession>
<dbReference type="RefSeq" id="XP_055867066.1">
    <property type="nucleotide sequence ID" value="XM_056011091.1"/>
</dbReference>
<evidence type="ECO:0000313" key="3">
    <source>
        <dbReference type="Proteomes" id="UP001165740"/>
    </source>
</evidence>
<feature type="signal peptide" evidence="1">
    <location>
        <begin position="1"/>
        <end position="21"/>
    </location>
</feature>
<evidence type="ECO:0000259" key="2">
    <source>
        <dbReference type="PROSITE" id="PS50835"/>
    </source>
</evidence>
<reference evidence="4" key="1">
    <citation type="submission" date="2025-08" db="UniProtKB">
        <authorList>
            <consortium name="RefSeq"/>
        </authorList>
    </citation>
    <scope>IDENTIFICATION</scope>
</reference>
<proteinExistence type="predicted"/>
<dbReference type="Proteomes" id="UP001165740">
    <property type="component" value="Chromosome 14"/>
</dbReference>
<organism evidence="3 4">
    <name type="scientific">Biomphalaria glabrata</name>
    <name type="common">Bloodfluke planorb</name>
    <name type="synonym">Freshwater snail</name>
    <dbReference type="NCBI Taxonomy" id="6526"/>
    <lineage>
        <taxon>Eukaryota</taxon>
        <taxon>Metazoa</taxon>
        <taxon>Spiralia</taxon>
        <taxon>Lophotrochozoa</taxon>
        <taxon>Mollusca</taxon>
        <taxon>Gastropoda</taxon>
        <taxon>Heterobranchia</taxon>
        <taxon>Euthyneura</taxon>
        <taxon>Panpulmonata</taxon>
        <taxon>Hygrophila</taxon>
        <taxon>Lymnaeoidea</taxon>
        <taxon>Planorbidae</taxon>
        <taxon>Biomphalaria</taxon>
    </lineage>
</organism>
<dbReference type="AlphaFoldDB" id="A0A9W2YWE3"/>
<keyword evidence="1" id="KW-0732">Signal</keyword>
<evidence type="ECO:0000256" key="1">
    <source>
        <dbReference type="SAM" id="SignalP"/>
    </source>
</evidence>
<dbReference type="GeneID" id="106062675"/>
<keyword evidence="3" id="KW-1185">Reference proteome</keyword>
<dbReference type="InterPro" id="IPR007110">
    <property type="entry name" value="Ig-like_dom"/>
</dbReference>
<gene>
    <name evidence="4" type="primary">LOC106062675</name>
</gene>
<protein>
    <submittedName>
        <fullName evidence="4">Uncharacterized protein LOC106062675</fullName>
    </submittedName>
</protein>
<evidence type="ECO:0000313" key="4">
    <source>
        <dbReference type="RefSeq" id="XP_055867066.1"/>
    </source>
</evidence>
<sequence length="342" mass="38588">MQLKHLFCVMILLFQSLPVLGDDIKCNHVEEETAAQLNVVWSPDKASSAKVMILLNETEVALCYLKPVNCTVFSKLTNATIKSTPTQRNEIAVSVHGVRSSGYWKVRYITEVDVKNDICKFIFFARAKDLQCQSISRDEIHIYCFSRRIYPSASCNLYYTENMENYVSEEGRQLYSQDTLRNDTYILTTTCTFVKPAAIATTDTFTAVVTMFPNISGSLADLMYGTNVSVLVTLSKPFIKFENCPKEVDFGATVDCQCSVEGIEPVNAMFRWYNTVTNVLISNTSRLTFVATEHTREFSCVVDDVLHKRNLSLTYVLHVNNSQNLHTSISTINSSNKGEKEV</sequence>
<feature type="domain" description="Ig-like" evidence="2">
    <location>
        <begin position="237"/>
        <end position="312"/>
    </location>
</feature>